<dbReference type="SUPFAM" id="SSF103473">
    <property type="entry name" value="MFS general substrate transporter"/>
    <property type="match status" value="1"/>
</dbReference>
<evidence type="ECO:0000259" key="8">
    <source>
        <dbReference type="PROSITE" id="PS50850"/>
    </source>
</evidence>
<dbReference type="InterPro" id="IPR050171">
    <property type="entry name" value="MFS_Transporters"/>
</dbReference>
<evidence type="ECO:0000256" key="7">
    <source>
        <dbReference type="SAM" id="Phobius"/>
    </source>
</evidence>
<evidence type="ECO:0000256" key="3">
    <source>
        <dbReference type="ARBA" id="ARBA00022475"/>
    </source>
</evidence>
<dbReference type="InterPro" id="IPR036259">
    <property type="entry name" value="MFS_trans_sf"/>
</dbReference>
<comment type="caution">
    <text evidence="9">The sequence shown here is derived from an EMBL/GenBank/DDBJ whole genome shotgun (WGS) entry which is preliminary data.</text>
</comment>
<keyword evidence="3" id="KW-1003">Cell membrane</keyword>
<dbReference type="Pfam" id="PF07690">
    <property type="entry name" value="MFS_1"/>
    <property type="match status" value="1"/>
</dbReference>
<keyword evidence="5 7" id="KW-1133">Transmembrane helix</keyword>
<reference evidence="9" key="2">
    <citation type="journal article" date="2021" name="Microbiome">
        <title>Successional dynamics and alternative stable states in a saline activated sludge microbial community over 9 years.</title>
        <authorList>
            <person name="Wang Y."/>
            <person name="Ye J."/>
            <person name="Ju F."/>
            <person name="Liu L."/>
            <person name="Boyd J.A."/>
            <person name="Deng Y."/>
            <person name="Parks D.H."/>
            <person name="Jiang X."/>
            <person name="Yin X."/>
            <person name="Woodcroft B.J."/>
            <person name="Tyson G.W."/>
            <person name="Hugenholtz P."/>
            <person name="Polz M.F."/>
            <person name="Zhang T."/>
        </authorList>
    </citation>
    <scope>NUCLEOTIDE SEQUENCE</scope>
    <source>
        <strain evidence="9">HKST-UBA14</strain>
    </source>
</reference>
<feature type="domain" description="Major facilitator superfamily (MFS) profile" evidence="8">
    <location>
        <begin position="5"/>
        <end position="184"/>
    </location>
</feature>
<evidence type="ECO:0000256" key="2">
    <source>
        <dbReference type="ARBA" id="ARBA00022448"/>
    </source>
</evidence>
<sequence length="184" mass="20171">MKNKSLRILLATNSMVLISVAMLGPIYAIFIEKIGGDILDASFAYALFAIFAGATTFISGRFADKIKESELIVALGYLLISVGFAGYIWVDSMATLFIIQILIGIGEAIYSPAFDTLYSRHLDSHQEGKEWGMWESINYFTMGTGALFGGILVTSFGFNVMFAVMSMLSLGSAMYIIRLPRNVL</sequence>
<feature type="transmembrane region" description="Helical" evidence="7">
    <location>
        <begin position="71"/>
        <end position="90"/>
    </location>
</feature>
<comment type="subcellular location">
    <subcellularLocation>
        <location evidence="1">Cell membrane</location>
        <topology evidence="1">Multi-pass membrane protein</topology>
    </subcellularLocation>
</comment>
<evidence type="ECO:0000256" key="1">
    <source>
        <dbReference type="ARBA" id="ARBA00004651"/>
    </source>
</evidence>
<accession>A0A955RJ35</accession>
<feature type="transmembrane region" description="Helical" evidence="7">
    <location>
        <begin position="96"/>
        <end position="117"/>
    </location>
</feature>
<feature type="transmembrane region" description="Helical" evidence="7">
    <location>
        <begin position="7"/>
        <end position="30"/>
    </location>
</feature>
<protein>
    <submittedName>
        <fullName evidence="9">MFS transporter</fullName>
    </submittedName>
</protein>
<dbReference type="Gene3D" id="1.20.1250.20">
    <property type="entry name" value="MFS general substrate transporter like domains"/>
    <property type="match status" value="1"/>
</dbReference>
<proteinExistence type="predicted"/>
<dbReference type="PROSITE" id="PS50850">
    <property type="entry name" value="MFS"/>
    <property type="match status" value="1"/>
</dbReference>
<feature type="transmembrane region" description="Helical" evidence="7">
    <location>
        <begin position="42"/>
        <end position="59"/>
    </location>
</feature>
<evidence type="ECO:0000256" key="5">
    <source>
        <dbReference type="ARBA" id="ARBA00022989"/>
    </source>
</evidence>
<evidence type="ECO:0000313" key="10">
    <source>
        <dbReference type="Proteomes" id="UP000783287"/>
    </source>
</evidence>
<dbReference type="GO" id="GO:0022857">
    <property type="term" value="F:transmembrane transporter activity"/>
    <property type="evidence" value="ECO:0007669"/>
    <property type="project" value="InterPro"/>
</dbReference>
<evidence type="ECO:0000256" key="4">
    <source>
        <dbReference type="ARBA" id="ARBA00022692"/>
    </source>
</evidence>
<evidence type="ECO:0000256" key="6">
    <source>
        <dbReference type="ARBA" id="ARBA00023136"/>
    </source>
</evidence>
<dbReference type="AlphaFoldDB" id="A0A955RJ35"/>
<keyword evidence="6 7" id="KW-0472">Membrane</keyword>
<dbReference type="InterPro" id="IPR011701">
    <property type="entry name" value="MFS"/>
</dbReference>
<keyword evidence="2" id="KW-0813">Transport</keyword>
<dbReference type="EMBL" id="JAGQLK010000061">
    <property type="protein sequence ID" value="MCA9383368.1"/>
    <property type="molecule type" value="Genomic_DNA"/>
</dbReference>
<dbReference type="InterPro" id="IPR020846">
    <property type="entry name" value="MFS_dom"/>
</dbReference>
<dbReference type="PANTHER" id="PTHR23517">
    <property type="entry name" value="RESISTANCE PROTEIN MDTM, PUTATIVE-RELATED-RELATED"/>
    <property type="match status" value="1"/>
</dbReference>
<dbReference type="Proteomes" id="UP000783287">
    <property type="component" value="Unassembled WGS sequence"/>
</dbReference>
<dbReference type="PANTHER" id="PTHR23517:SF13">
    <property type="entry name" value="MAJOR FACILITATOR SUPERFAMILY MFS_1"/>
    <property type="match status" value="1"/>
</dbReference>
<gene>
    <name evidence="9" type="ORF">KC909_03315</name>
</gene>
<feature type="transmembrane region" description="Helical" evidence="7">
    <location>
        <begin position="160"/>
        <end position="177"/>
    </location>
</feature>
<dbReference type="GO" id="GO:0005886">
    <property type="term" value="C:plasma membrane"/>
    <property type="evidence" value="ECO:0007669"/>
    <property type="project" value="UniProtKB-SubCell"/>
</dbReference>
<evidence type="ECO:0000313" key="9">
    <source>
        <dbReference type="EMBL" id="MCA9383368.1"/>
    </source>
</evidence>
<reference evidence="9" key="1">
    <citation type="submission" date="2020-04" db="EMBL/GenBank/DDBJ databases">
        <authorList>
            <person name="Zhang T."/>
        </authorList>
    </citation>
    <scope>NUCLEOTIDE SEQUENCE</scope>
    <source>
        <strain evidence="9">HKST-UBA14</strain>
    </source>
</reference>
<organism evidence="9 10">
    <name type="scientific">Candidatus Dojkabacteria bacterium</name>
    <dbReference type="NCBI Taxonomy" id="2099670"/>
    <lineage>
        <taxon>Bacteria</taxon>
        <taxon>Candidatus Dojkabacteria</taxon>
    </lineage>
</organism>
<name>A0A955RJ35_9BACT</name>
<feature type="transmembrane region" description="Helical" evidence="7">
    <location>
        <begin position="137"/>
        <end position="154"/>
    </location>
</feature>
<keyword evidence="4 7" id="KW-0812">Transmembrane</keyword>